<evidence type="ECO:0000256" key="3">
    <source>
        <dbReference type="ARBA" id="ARBA00022741"/>
    </source>
</evidence>
<dbReference type="GO" id="GO:0005524">
    <property type="term" value="F:ATP binding"/>
    <property type="evidence" value="ECO:0007669"/>
    <property type="project" value="UniProtKB-KW"/>
</dbReference>
<evidence type="ECO:0000256" key="2">
    <source>
        <dbReference type="ARBA" id="ARBA00022448"/>
    </source>
</evidence>
<dbReference type="Pfam" id="PF00005">
    <property type="entry name" value="ABC_tran"/>
    <property type="match status" value="1"/>
</dbReference>
<evidence type="ECO:0000256" key="4">
    <source>
        <dbReference type="ARBA" id="ARBA00022840"/>
    </source>
</evidence>
<evidence type="ECO:0000313" key="6">
    <source>
        <dbReference type="EMBL" id="MEM5946987.1"/>
    </source>
</evidence>
<accession>A0ABU9U8J3</accession>
<comment type="caution">
    <text evidence="6">The sequence shown here is derived from an EMBL/GenBank/DDBJ whole genome shotgun (WGS) entry which is preliminary data.</text>
</comment>
<keyword evidence="4 6" id="KW-0067">ATP-binding</keyword>
<dbReference type="InterPro" id="IPR050153">
    <property type="entry name" value="Metal_Ion_Import_ABC"/>
</dbReference>
<proteinExistence type="inferred from homology"/>
<evidence type="ECO:0000259" key="5">
    <source>
        <dbReference type="PROSITE" id="PS50893"/>
    </source>
</evidence>
<dbReference type="RefSeq" id="WP_420068441.1">
    <property type="nucleotide sequence ID" value="NZ_JBCHKQ010000001.1"/>
</dbReference>
<feature type="domain" description="ABC transporter" evidence="5">
    <location>
        <begin position="7"/>
        <end position="235"/>
    </location>
</feature>
<dbReference type="PROSITE" id="PS00211">
    <property type="entry name" value="ABC_TRANSPORTER_1"/>
    <property type="match status" value="1"/>
</dbReference>
<evidence type="ECO:0000256" key="1">
    <source>
        <dbReference type="ARBA" id="ARBA00005417"/>
    </source>
</evidence>
<dbReference type="InterPro" id="IPR027417">
    <property type="entry name" value="P-loop_NTPase"/>
</dbReference>
<organism evidence="6 7">
    <name type="scientific">Rarispira pelagica</name>
    <dbReference type="NCBI Taxonomy" id="3141764"/>
    <lineage>
        <taxon>Bacteria</taxon>
        <taxon>Pseudomonadati</taxon>
        <taxon>Spirochaetota</taxon>
        <taxon>Spirochaetia</taxon>
        <taxon>Winmispirales</taxon>
        <taxon>Winmispiraceae</taxon>
        <taxon>Rarispira</taxon>
    </lineage>
</organism>
<gene>
    <name evidence="6" type="ORF">WKV44_00350</name>
</gene>
<dbReference type="SMART" id="SM00382">
    <property type="entry name" value="AAA"/>
    <property type="match status" value="1"/>
</dbReference>
<name>A0ABU9U8J3_9SPIR</name>
<reference evidence="6 7" key="1">
    <citation type="submission" date="2024-03" db="EMBL/GenBank/DDBJ databases">
        <title>Ignisphaera cupida sp. nov., a hyperthermophilic hydrolytic archaeon from a hot spring of Kamchatka, and proposal of Ignisphaeraceae fam. nov.</title>
        <authorList>
            <person name="Podosokorskaya O.A."/>
            <person name="Elcheninov A.G."/>
            <person name="Maltseva A.I."/>
            <person name="Zayulina K.S."/>
            <person name="Novikov A."/>
            <person name="Merkel A.Y."/>
        </authorList>
    </citation>
    <scope>NUCLEOTIDE SEQUENCE [LARGE SCALE GENOMIC DNA]</scope>
    <source>
        <strain evidence="6 7">38H-sp</strain>
    </source>
</reference>
<dbReference type="InterPro" id="IPR017871">
    <property type="entry name" value="ABC_transporter-like_CS"/>
</dbReference>
<dbReference type="Gene3D" id="3.40.50.300">
    <property type="entry name" value="P-loop containing nucleotide triphosphate hydrolases"/>
    <property type="match status" value="1"/>
</dbReference>
<dbReference type="PANTHER" id="PTHR42734">
    <property type="entry name" value="METAL TRANSPORT SYSTEM ATP-BINDING PROTEIN TM_0124-RELATED"/>
    <property type="match status" value="1"/>
</dbReference>
<protein>
    <submittedName>
        <fullName evidence="6">ATP-binding cassette domain-containing protein</fullName>
    </submittedName>
</protein>
<dbReference type="SUPFAM" id="SSF52540">
    <property type="entry name" value="P-loop containing nucleoside triphosphate hydrolases"/>
    <property type="match status" value="1"/>
</dbReference>
<sequence>MMRRIIIECKEVRFSYERLPVLEDVSFHIHEGEFVALVGPNGAGKSTLIKLLLGLLSPAYGSITILGRSVGEASHLIGYVPQTMEHDKVFPIRVEDVVRMGRISGLSMWSRVEDEVVLRAMKQMEVDSLAGRQYSELSGGQRRRVLVARALAAEPELLVLDEPTANMDADSEKRFFDILENVKGKTSILIVTHDNEFVSSLVDRVLCIGEPVAPGRGRRVVEHRVTATSASPPELFGGKVLQVLHNEVLPDNSCCGEAEDAE</sequence>
<dbReference type="PANTHER" id="PTHR42734:SF17">
    <property type="entry name" value="METAL TRANSPORT SYSTEM ATP-BINDING PROTEIN TM_0124-RELATED"/>
    <property type="match status" value="1"/>
</dbReference>
<dbReference type="Proteomes" id="UP001466331">
    <property type="component" value="Unassembled WGS sequence"/>
</dbReference>
<dbReference type="EMBL" id="JBCHKQ010000001">
    <property type="protein sequence ID" value="MEM5946987.1"/>
    <property type="molecule type" value="Genomic_DNA"/>
</dbReference>
<keyword evidence="2" id="KW-0813">Transport</keyword>
<keyword evidence="7" id="KW-1185">Reference proteome</keyword>
<keyword evidence="3" id="KW-0547">Nucleotide-binding</keyword>
<dbReference type="InterPro" id="IPR003593">
    <property type="entry name" value="AAA+_ATPase"/>
</dbReference>
<dbReference type="InterPro" id="IPR003439">
    <property type="entry name" value="ABC_transporter-like_ATP-bd"/>
</dbReference>
<comment type="similarity">
    <text evidence="1">Belongs to the ABC transporter superfamily.</text>
</comment>
<dbReference type="PROSITE" id="PS50893">
    <property type="entry name" value="ABC_TRANSPORTER_2"/>
    <property type="match status" value="1"/>
</dbReference>
<evidence type="ECO:0000313" key="7">
    <source>
        <dbReference type="Proteomes" id="UP001466331"/>
    </source>
</evidence>